<comment type="caution">
    <text evidence="3">The sequence shown here is derived from an EMBL/GenBank/DDBJ whole genome shotgun (WGS) entry which is preliminary data.</text>
</comment>
<evidence type="ECO:0000313" key="4">
    <source>
        <dbReference type="Proteomes" id="UP001358586"/>
    </source>
</evidence>
<dbReference type="Pfam" id="PF14223">
    <property type="entry name" value="Retrotran_gag_2"/>
    <property type="match status" value="1"/>
</dbReference>
<feature type="compositionally biased region" description="Polar residues" evidence="1">
    <location>
        <begin position="161"/>
        <end position="180"/>
    </location>
</feature>
<evidence type="ECO:0000256" key="1">
    <source>
        <dbReference type="SAM" id="MobiDB-lite"/>
    </source>
</evidence>
<reference evidence="3 4" key="1">
    <citation type="submission" date="2023-03" db="EMBL/GenBank/DDBJ databases">
        <title>WGS of Gossypium arboreum.</title>
        <authorList>
            <person name="Yu D."/>
        </authorList>
    </citation>
    <scope>NUCLEOTIDE SEQUENCE [LARGE SCALE GENOMIC DNA]</scope>
    <source>
        <tissue evidence="3">Leaf</tissue>
    </source>
</reference>
<evidence type="ECO:0000313" key="3">
    <source>
        <dbReference type="EMBL" id="KAK5775141.1"/>
    </source>
</evidence>
<proteinExistence type="predicted"/>
<keyword evidence="4" id="KW-1185">Reference proteome</keyword>
<gene>
    <name evidence="3" type="ORF">PVK06_043010</name>
</gene>
<accession>A0ABR0MMC4</accession>
<feature type="region of interest" description="Disordered" evidence="1">
    <location>
        <begin position="161"/>
        <end position="220"/>
    </location>
</feature>
<sequence length="308" mass="34238">MAAETVPDTIPVVDTPCHSSNTGKAIHWQGPGNDVLVHLTTSKTSFNIWSTIERRFNAKSTIKISNMRHDLYSLKKMNLSIKEYVSKVKHLSDNLTAAGSFVSEQEQVSVILAGFSLEFDSIRVFASATHLSLDLLTEMLIDCEARQLDLLTKGPCQENLASRQQDTDIGSKQPIESNRYSQDHKQGYKGQGHGWSCGRSHKNGRALASSPPDQIWYPDSEAKNHITPDMENLTTASPYTSASQVSMGNGDSVSIAHIGSSNFLVGLRLLRLQTVLYVPTVCKNLRQFAQDNVVYFEFHPYLCFVKDI</sequence>
<feature type="domain" description="Retrovirus-related Pol polyprotein from transposon TNT 1-94-like beta-barrel" evidence="2">
    <location>
        <begin position="216"/>
        <end position="285"/>
    </location>
</feature>
<protein>
    <recommendedName>
        <fullName evidence="2">Retrovirus-related Pol polyprotein from transposon TNT 1-94-like beta-barrel domain-containing protein</fullName>
    </recommendedName>
</protein>
<organism evidence="3 4">
    <name type="scientific">Gossypium arboreum</name>
    <name type="common">Tree cotton</name>
    <name type="synonym">Gossypium nanking</name>
    <dbReference type="NCBI Taxonomy" id="29729"/>
    <lineage>
        <taxon>Eukaryota</taxon>
        <taxon>Viridiplantae</taxon>
        <taxon>Streptophyta</taxon>
        <taxon>Embryophyta</taxon>
        <taxon>Tracheophyta</taxon>
        <taxon>Spermatophyta</taxon>
        <taxon>Magnoliopsida</taxon>
        <taxon>eudicotyledons</taxon>
        <taxon>Gunneridae</taxon>
        <taxon>Pentapetalae</taxon>
        <taxon>rosids</taxon>
        <taxon>malvids</taxon>
        <taxon>Malvales</taxon>
        <taxon>Malvaceae</taxon>
        <taxon>Malvoideae</taxon>
        <taxon>Gossypium</taxon>
    </lineage>
</organism>
<dbReference type="InterPro" id="IPR054722">
    <property type="entry name" value="PolX-like_BBD"/>
</dbReference>
<dbReference type="EMBL" id="JARKNE010000012">
    <property type="protein sequence ID" value="KAK5775141.1"/>
    <property type="molecule type" value="Genomic_DNA"/>
</dbReference>
<name>A0ABR0MMC4_GOSAR</name>
<dbReference type="Pfam" id="PF22936">
    <property type="entry name" value="Pol_BBD"/>
    <property type="match status" value="1"/>
</dbReference>
<dbReference type="PANTHER" id="PTHR47481">
    <property type="match status" value="1"/>
</dbReference>
<dbReference type="Proteomes" id="UP001358586">
    <property type="component" value="Chromosome 12"/>
</dbReference>
<dbReference type="PANTHER" id="PTHR47481:SF10">
    <property type="entry name" value="COPIA-LIKE POLYPROTEIN_RETROTRANSPOSON"/>
    <property type="match status" value="1"/>
</dbReference>
<evidence type="ECO:0000259" key="2">
    <source>
        <dbReference type="Pfam" id="PF22936"/>
    </source>
</evidence>